<dbReference type="AlphaFoldDB" id="A0A239DDS0"/>
<evidence type="ECO:0008006" key="3">
    <source>
        <dbReference type="Google" id="ProtNLM"/>
    </source>
</evidence>
<protein>
    <recommendedName>
        <fullName evidence="3">Histidine kinase</fullName>
    </recommendedName>
</protein>
<dbReference type="RefSeq" id="WP_089282610.1">
    <property type="nucleotide sequence ID" value="NZ_FZOJ01000007.1"/>
</dbReference>
<dbReference type="Proteomes" id="UP000198304">
    <property type="component" value="Unassembled WGS sequence"/>
</dbReference>
<keyword evidence="2" id="KW-1185">Reference proteome</keyword>
<evidence type="ECO:0000313" key="1">
    <source>
        <dbReference type="EMBL" id="SNS29853.1"/>
    </source>
</evidence>
<accession>A0A239DDS0</accession>
<gene>
    <name evidence="1" type="ORF">SAMN05446037_1007100</name>
</gene>
<dbReference type="OrthoDB" id="9815602at2"/>
<proteinExistence type="predicted"/>
<reference evidence="2" key="1">
    <citation type="submission" date="2017-06" db="EMBL/GenBank/DDBJ databases">
        <authorList>
            <person name="Varghese N."/>
            <person name="Submissions S."/>
        </authorList>
    </citation>
    <scope>NUCLEOTIDE SEQUENCE [LARGE SCALE GENOMIC DNA]</scope>
    <source>
        <strain evidence="2">SCA</strain>
    </source>
</reference>
<sequence>MNDVLRSHHINFDQNLMGSTNQHLDFMLEIEGRIEEGKLKCYINHINSHYVNYLKVEKSKIIGSSIDNIKDDFTNIYYKIINYFLENSTEDSMNIYMKKDDENFEIANLEDIKDEKCQLWQIKAYAFSRDIDFLKAFISVKDINKELYSVKEKCSVKDMKSYTDKIMNLSDIVSNLSHAWRQPLNSLNFSIINLMDEIDSETKNCRLMEEYYREIWQIIKNLSSEIEKFNTFFEMDYKKENFDIKKYLDLVFEILEEKIKREHITVDVITKEKISQYGSPNEFIQIMYCIFFDIIEHCKDELDIDNRKLMIQISTNNKKVFFDIKINYNADKYKEYKLYLNHLSMFSNIIHKRMEGTIDLINKGTENRLIIGFPLDI</sequence>
<evidence type="ECO:0000313" key="2">
    <source>
        <dbReference type="Proteomes" id="UP000198304"/>
    </source>
</evidence>
<name>A0A239DDS0_9FIRM</name>
<dbReference type="EMBL" id="FZOJ01000007">
    <property type="protein sequence ID" value="SNS29853.1"/>
    <property type="molecule type" value="Genomic_DNA"/>
</dbReference>
<organism evidence="1 2">
    <name type="scientific">Anaerovirgula multivorans</name>
    <dbReference type="NCBI Taxonomy" id="312168"/>
    <lineage>
        <taxon>Bacteria</taxon>
        <taxon>Bacillati</taxon>
        <taxon>Bacillota</taxon>
        <taxon>Clostridia</taxon>
        <taxon>Peptostreptococcales</taxon>
        <taxon>Natronincolaceae</taxon>
        <taxon>Anaerovirgula</taxon>
    </lineage>
</organism>